<dbReference type="GO" id="GO:0030894">
    <property type="term" value="C:replisome"/>
    <property type="evidence" value="ECO:0007669"/>
    <property type="project" value="TreeGrafter"/>
</dbReference>
<evidence type="ECO:0000256" key="16">
    <source>
        <dbReference type="NCBIfam" id="TIGR01389"/>
    </source>
</evidence>
<feature type="domain" description="Helicase C-terminal" evidence="19">
    <location>
        <begin position="219"/>
        <end position="365"/>
    </location>
</feature>
<dbReference type="InterPro" id="IPR018982">
    <property type="entry name" value="RQC_domain"/>
</dbReference>
<dbReference type="GO" id="GO:0043590">
    <property type="term" value="C:bacterial nucleoid"/>
    <property type="evidence" value="ECO:0007669"/>
    <property type="project" value="TreeGrafter"/>
</dbReference>
<keyword evidence="10" id="KW-0067">ATP-binding</keyword>
<dbReference type="PROSITE" id="PS50967">
    <property type="entry name" value="HRDC"/>
    <property type="match status" value="1"/>
</dbReference>
<dbReference type="NCBIfam" id="TIGR00614">
    <property type="entry name" value="recQ_fam"/>
    <property type="match status" value="1"/>
</dbReference>
<dbReference type="Pfam" id="PF00570">
    <property type="entry name" value="HRDC"/>
    <property type="match status" value="1"/>
</dbReference>
<comment type="cofactor">
    <cofactor evidence="2">
        <name>Zn(2+)</name>
        <dbReference type="ChEBI" id="CHEBI:29105"/>
    </cofactor>
</comment>
<keyword evidence="12" id="KW-0233">DNA recombination</keyword>
<dbReference type="InterPro" id="IPR001650">
    <property type="entry name" value="Helicase_C-like"/>
</dbReference>
<comment type="caution">
    <text evidence="20">The sequence shown here is derived from an EMBL/GenBank/DDBJ whole genome shotgun (WGS) entry which is preliminary data.</text>
</comment>
<evidence type="ECO:0000256" key="7">
    <source>
        <dbReference type="ARBA" id="ARBA00022801"/>
    </source>
</evidence>
<dbReference type="GO" id="GO:0003677">
    <property type="term" value="F:DNA binding"/>
    <property type="evidence" value="ECO:0007669"/>
    <property type="project" value="UniProtKB-KW"/>
</dbReference>
<comment type="similarity">
    <text evidence="3">Belongs to the helicase family. RecQ subfamily.</text>
</comment>
<keyword evidence="5" id="KW-0547">Nucleotide-binding</keyword>
<evidence type="ECO:0000256" key="4">
    <source>
        <dbReference type="ARBA" id="ARBA00022723"/>
    </source>
</evidence>
<evidence type="ECO:0000259" key="17">
    <source>
        <dbReference type="PROSITE" id="PS50967"/>
    </source>
</evidence>
<dbReference type="CDD" id="cd18794">
    <property type="entry name" value="SF2_C_RecQ"/>
    <property type="match status" value="1"/>
</dbReference>
<dbReference type="PANTHER" id="PTHR13710:SF105">
    <property type="entry name" value="ATP-DEPENDENT DNA HELICASE Q1"/>
    <property type="match status" value="1"/>
</dbReference>
<comment type="catalytic activity">
    <reaction evidence="15">
        <text>Couples ATP hydrolysis with the unwinding of duplex DNA by translocating in the 3'-5' direction.</text>
        <dbReference type="EC" id="5.6.2.4"/>
    </reaction>
</comment>
<dbReference type="RefSeq" id="WP_095182613.1">
    <property type="nucleotide sequence ID" value="NZ_NIBD01000012.1"/>
</dbReference>
<dbReference type="GO" id="GO:0009378">
    <property type="term" value="F:four-way junction helicase activity"/>
    <property type="evidence" value="ECO:0007669"/>
    <property type="project" value="TreeGrafter"/>
</dbReference>
<dbReference type="EC" id="5.6.2.4" evidence="16"/>
<keyword evidence="11" id="KW-0238">DNA-binding</keyword>
<keyword evidence="9" id="KW-0862">Zinc</keyword>
<evidence type="ECO:0000256" key="13">
    <source>
        <dbReference type="ARBA" id="ARBA00023204"/>
    </source>
</evidence>
<keyword evidence="6" id="KW-0227">DNA damage</keyword>
<dbReference type="Pfam" id="PF00270">
    <property type="entry name" value="DEAD"/>
    <property type="match status" value="1"/>
</dbReference>
<keyword evidence="13" id="KW-0234">DNA repair</keyword>
<evidence type="ECO:0000259" key="19">
    <source>
        <dbReference type="PROSITE" id="PS51194"/>
    </source>
</evidence>
<evidence type="ECO:0000256" key="2">
    <source>
        <dbReference type="ARBA" id="ARBA00001947"/>
    </source>
</evidence>
<dbReference type="InterPro" id="IPR044876">
    <property type="entry name" value="HRDC_dom_sf"/>
</dbReference>
<dbReference type="NCBIfam" id="TIGR01389">
    <property type="entry name" value="recQ"/>
    <property type="match status" value="1"/>
</dbReference>
<name>A0A267MA62_LACJH</name>
<organism evidence="20 21">
    <name type="scientific">Lactobacillus johnsonii</name>
    <dbReference type="NCBI Taxonomy" id="33959"/>
    <lineage>
        <taxon>Bacteria</taxon>
        <taxon>Bacillati</taxon>
        <taxon>Bacillota</taxon>
        <taxon>Bacilli</taxon>
        <taxon>Lactobacillales</taxon>
        <taxon>Lactobacillaceae</taxon>
        <taxon>Lactobacillus</taxon>
    </lineage>
</organism>
<dbReference type="PANTHER" id="PTHR13710">
    <property type="entry name" value="DNA HELICASE RECQ FAMILY MEMBER"/>
    <property type="match status" value="1"/>
</dbReference>
<evidence type="ECO:0000256" key="3">
    <source>
        <dbReference type="ARBA" id="ARBA00005446"/>
    </source>
</evidence>
<dbReference type="InterPro" id="IPR002121">
    <property type="entry name" value="HRDC_dom"/>
</dbReference>
<evidence type="ECO:0000256" key="12">
    <source>
        <dbReference type="ARBA" id="ARBA00023172"/>
    </source>
</evidence>
<dbReference type="GO" id="GO:0005737">
    <property type="term" value="C:cytoplasm"/>
    <property type="evidence" value="ECO:0007669"/>
    <property type="project" value="TreeGrafter"/>
</dbReference>
<dbReference type="InterPro" id="IPR032284">
    <property type="entry name" value="RecQ_Zn-bd"/>
</dbReference>
<dbReference type="InterPro" id="IPR010997">
    <property type="entry name" value="HRDC-like_sf"/>
</dbReference>
<dbReference type="InterPro" id="IPR011545">
    <property type="entry name" value="DEAD/DEAH_box_helicase_dom"/>
</dbReference>
<evidence type="ECO:0000256" key="5">
    <source>
        <dbReference type="ARBA" id="ARBA00022741"/>
    </source>
</evidence>
<dbReference type="Pfam" id="PF16124">
    <property type="entry name" value="RecQ_Zn_bind"/>
    <property type="match status" value="1"/>
</dbReference>
<dbReference type="GO" id="GO:0046872">
    <property type="term" value="F:metal ion binding"/>
    <property type="evidence" value="ECO:0007669"/>
    <property type="project" value="UniProtKB-KW"/>
</dbReference>
<evidence type="ECO:0000256" key="9">
    <source>
        <dbReference type="ARBA" id="ARBA00022833"/>
    </source>
</evidence>
<dbReference type="SUPFAM" id="SSF46785">
    <property type="entry name" value="Winged helix' DNA-binding domain"/>
    <property type="match status" value="1"/>
</dbReference>
<evidence type="ECO:0000256" key="14">
    <source>
        <dbReference type="ARBA" id="ARBA00023235"/>
    </source>
</evidence>
<evidence type="ECO:0000256" key="1">
    <source>
        <dbReference type="ARBA" id="ARBA00001946"/>
    </source>
</evidence>
<dbReference type="SMART" id="SM00341">
    <property type="entry name" value="HRDC"/>
    <property type="match status" value="1"/>
</dbReference>
<dbReference type="EMBL" id="NIBD01000012">
    <property type="protein sequence ID" value="PAB56302.1"/>
    <property type="molecule type" value="Genomic_DNA"/>
</dbReference>
<dbReference type="SMART" id="SM00487">
    <property type="entry name" value="DEXDc"/>
    <property type="match status" value="1"/>
</dbReference>
<dbReference type="Pfam" id="PF09382">
    <property type="entry name" value="RQC"/>
    <property type="match status" value="1"/>
</dbReference>
<evidence type="ECO:0000256" key="8">
    <source>
        <dbReference type="ARBA" id="ARBA00022806"/>
    </source>
</evidence>
<proteinExistence type="inferred from homology"/>
<dbReference type="InterPro" id="IPR014001">
    <property type="entry name" value="Helicase_ATP-bd"/>
</dbReference>
<evidence type="ECO:0000313" key="21">
    <source>
        <dbReference type="Proteomes" id="UP000216008"/>
    </source>
</evidence>
<dbReference type="AlphaFoldDB" id="A0A267MA62"/>
<dbReference type="CDD" id="cd17920">
    <property type="entry name" value="DEXHc_RecQ"/>
    <property type="match status" value="1"/>
</dbReference>
<gene>
    <name evidence="20" type="primary">recQ</name>
    <name evidence="20" type="ORF">A3Q24_02530</name>
</gene>
<dbReference type="InterPro" id="IPR036388">
    <property type="entry name" value="WH-like_DNA-bd_sf"/>
</dbReference>
<dbReference type="InterPro" id="IPR004589">
    <property type="entry name" value="DNA_helicase_ATP-dep_RecQ"/>
</dbReference>
<accession>A0A267MA62</accession>
<dbReference type="SUPFAM" id="SSF47819">
    <property type="entry name" value="HRDC-like"/>
    <property type="match status" value="1"/>
</dbReference>
<evidence type="ECO:0000256" key="11">
    <source>
        <dbReference type="ARBA" id="ARBA00023125"/>
    </source>
</evidence>
<dbReference type="GO" id="GO:0043138">
    <property type="term" value="F:3'-5' DNA helicase activity"/>
    <property type="evidence" value="ECO:0007669"/>
    <property type="project" value="UniProtKB-EC"/>
</dbReference>
<dbReference type="GO" id="GO:0006260">
    <property type="term" value="P:DNA replication"/>
    <property type="evidence" value="ECO:0007669"/>
    <property type="project" value="InterPro"/>
</dbReference>
<protein>
    <recommendedName>
        <fullName evidence="16">DNA helicase RecQ</fullName>
        <ecNumber evidence="16">5.6.2.4</ecNumber>
    </recommendedName>
</protein>
<keyword evidence="14" id="KW-0413">Isomerase</keyword>
<evidence type="ECO:0000259" key="18">
    <source>
        <dbReference type="PROSITE" id="PS51192"/>
    </source>
</evidence>
<dbReference type="InterPro" id="IPR027417">
    <property type="entry name" value="P-loop_NTPase"/>
</dbReference>
<dbReference type="InterPro" id="IPR036390">
    <property type="entry name" value="WH_DNA-bd_sf"/>
</dbReference>
<comment type="cofactor">
    <cofactor evidence="1">
        <name>Mg(2+)</name>
        <dbReference type="ChEBI" id="CHEBI:18420"/>
    </cofactor>
</comment>
<dbReference type="Pfam" id="PF00271">
    <property type="entry name" value="Helicase_C"/>
    <property type="match status" value="1"/>
</dbReference>
<dbReference type="Gene3D" id="1.10.10.10">
    <property type="entry name" value="Winged helix-like DNA-binding domain superfamily/Winged helix DNA-binding domain"/>
    <property type="match status" value="1"/>
</dbReference>
<dbReference type="Gene3D" id="3.40.50.300">
    <property type="entry name" value="P-loop containing nucleotide triphosphate hydrolases"/>
    <property type="match status" value="2"/>
</dbReference>
<dbReference type="SUPFAM" id="SSF52540">
    <property type="entry name" value="P-loop containing nucleoside triphosphate hydrolases"/>
    <property type="match status" value="1"/>
</dbReference>
<feature type="domain" description="HRDC" evidence="17">
    <location>
        <begin position="519"/>
        <end position="598"/>
    </location>
</feature>
<dbReference type="GO" id="GO:0016787">
    <property type="term" value="F:hydrolase activity"/>
    <property type="evidence" value="ECO:0007669"/>
    <property type="project" value="UniProtKB-KW"/>
</dbReference>
<evidence type="ECO:0000313" key="20">
    <source>
        <dbReference type="EMBL" id="PAB56302.1"/>
    </source>
</evidence>
<dbReference type="PROSITE" id="PS51194">
    <property type="entry name" value="HELICASE_CTER"/>
    <property type="match status" value="1"/>
</dbReference>
<feature type="domain" description="Helicase ATP-binding" evidence="18">
    <location>
        <begin position="25"/>
        <end position="194"/>
    </location>
</feature>
<keyword evidence="8 20" id="KW-0347">Helicase</keyword>
<dbReference type="FunFam" id="3.40.50.300:FF:000296">
    <property type="entry name" value="ATP-dependent DNA helicase RecQ"/>
    <property type="match status" value="1"/>
</dbReference>
<dbReference type="GO" id="GO:0005524">
    <property type="term" value="F:ATP binding"/>
    <property type="evidence" value="ECO:0007669"/>
    <property type="project" value="UniProtKB-KW"/>
</dbReference>
<dbReference type="InterPro" id="IPR006293">
    <property type="entry name" value="DNA_helicase_ATP-dep_RecQ_bac"/>
</dbReference>
<evidence type="ECO:0000256" key="10">
    <source>
        <dbReference type="ARBA" id="ARBA00022840"/>
    </source>
</evidence>
<evidence type="ECO:0000256" key="15">
    <source>
        <dbReference type="ARBA" id="ARBA00034617"/>
    </source>
</evidence>
<dbReference type="Proteomes" id="UP000216008">
    <property type="component" value="Unassembled WGS sequence"/>
</dbReference>
<dbReference type="SMART" id="SM00490">
    <property type="entry name" value="HELICc"/>
    <property type="match status" value="1"/>
</dbReference>
<keyword evidence="7" id="KW-0378">Hydrolase</keyword>
<keyword evidence="4" id="KW-0479">Metal-binding</keyword>
<dbReference type="GO" id="GO:0006281">
    <property type="term" value="P:DNA repair"/>
    <property type="evidence" value="ECO:0007669"/>
    <property type="project" value="UniProtKB-KW"/>
</dbReference>
<dbReference type="GO" id="GO:0006310">
    <property type="term" value="P:DNA recombination"/>
    <property type="evidence" value="ECO:0007669"/>
    <property type="project" value="UniProtKB-UniRule"/>
</dbReference>
<reference evidence="20 21" key="1">
    <citation type="submission" date="2017-05" db="EMBL/GenBank/DDBJ databases">
        <title>Lactobacillus johnsonii from commercial turkeys.</title>
        <authorList>
            <person name="Johnson T.J."/>
            <person name="Youmans B."/>
        </authorList>
    </citation>
    <scope>NUCLEOTIDE SEQUENCE [LARGE SCALE GENOMIC DNA]</scope>
    <source>
        <strain evidence="20 21">UMNLJ114</strain>
    </source>
</reference>
<evidence type="ECO:0000256" key="6">
    <source>
        <dbReference type="ARBA" id="ARBA00022763"/>
    </source>
</evidence>
<dbReference type="GO" id="GO:0009432">
    <property type="term" value="P:SOS response"/>
    <property type="evidence" value="ECO:0007669"/>
    <property type="project" value="UniProtKB-UniRule"/>
</dbReference>
<sequence>MKSSIEVLKNVFGYTTFRPGQERVIEQVLKGRNVLAVMPTGAGKSMCYQIPALVNPGVTLVISPLISLMKDQIDSLKQNGINAAALNSATPQEEVNPILRQAYEGKIKLLYITPERLAMDYFRYQLNFLNISLVAVDEAHCISQWGHDFRPAYRQIMEGVKSIKSQPNILALTATATPSVQKDIADQLKIPAENYVITSFARPNLSFKVVDNPKNTNLYLLDYIKKHPNQSGIVYASTRKNVEELTDYLAQNGILTASYHAGLSNKERADVQDAFQFDKVQVIVATNAFGMGIDKRNVRFVIHANSTPNLESYYQEAGRAGRDGEPCEGILIYHPKDIRLYRWFIEQSDLDDEYQKIQYQKLAAITKYVNTTECLQQFIVRYFGQTCSPCGKCSNCLGTFIEKDITAESKKIISTIYELDGRFGKNVVADVVIGANNQRMREIRASNFKNYGSLKLGKKAALDLINYLISHNYLELTDTQYPVVHVTNLGWDVLDDKKQVSQKISKNIIKSIQLTNQISEKENNLFLRLKETRLELAKKQGIPAFYIFSDKSLRDMALQKPKTKTDFLNISGVGQAKLKAYGQIMLDTIRKYLKEEID</sequence>
<dbReference type="SMART" id="SM00956">
    <property type="entry name" value="RQC"/>
    <property type="match status" value="1"/>
</dbReference>
<dbReference type="PROSITE" id="PS51192">
    <property type="entry name" value="HELICASE_ATP_BIND_1"/>
    <property type="match status" value="1"/>
</dbReference>
<dbReference type="Gene3D" id="1.10.150.80">
    <property type="entry name" value="HRDC domain"/>
    <property type="match status" value="1"/>
</dbReference>